<evidence type="ECO:0000256" key="6">
    <source>
        <dbReference type="SAM" id="Coils"/>
    </source>
</evidence>
<keyword evidence="6" id="KW-0175">Coiled coil</keyword>
<name>A0AAV0GLM9_9ASTE</name>
<dbReference type="InterPro" id="IPR045084">
    <property type="entry name" value="AIB/MYC-like"/>
</dbReference>
<protein>
    <recommendedName>
        <fullName evidence="5">Transcription factor</fullName>
        <shortName evidence="5">bHLH transcription factor</shortName>
    </recommendedName>
    <alternativeName>
        <fullName evidence="5">Basic helix-loop-helix protein</fullName>
    </alternativeName>
</protein>
<keyword evidence="10" id="KW-1185">Reference proteome</keyword>
<proteinExistence type="predicted"/>
<dbReference type="Pfam" id="PF22754">
    <property type="entry name" value="bHLH-TF_ACT-like_plant"/>
    <property type="match status" value="1"/>
</dbReference>
<evidence type="ECO:0000256" key="5">
    <source>
        <dbReference type="RuleBase" id="RU369104"/>
    </source>
</evidence>
<evidence type="ECO:0000313" key="9">
    <source>
        <dbReference type="EMBL" id="CAH9148866.1"/>
    </source>
</evidence>
<dbReference type="CDD" id="cd11449">
    <property type="entry name" value="bHLH_AtAIB_like"/>
    <property type="match status" value="1"/>
</dbReference>
<dbReference type="PANTHER" id="PTHR11514">
    <property type="entry name" value="MYC"/>
    <property type="match status" value="1"/>
</dbReference>
<organism evidence="9 10">
    <name type="scientific">Cuscuta epithymum</name>
    <dbReference type="NCBI Taxonomy" id="186058"/>
    <lineage>
        <taxon>Eukaryota</taxon>
        <taxon>Viridiplantae</taxon>
        <taxon>Streptophyta</taxon>
        <taxon>Embryophyta</taxon>
        <taxon>Tracheophyta</taxon>
        <taxon>Spermatophyta</taxon>
        <taxon>Magnoliopsida</taxon>
        <taxon>eudicotyledons</taxon>
        <taxon>Gunneridae</taxon>
        <taxon>Pentapetalae</taxon>
        <taxon>asterids</taxon>
        <taxon>lamiids</taxon>
        <taxon>Solanales</taxon>
        <taxon>Convolvulaceae</taxon>
        <taxon>Cuscuteae</taxon>
        <taxon>Cuscuta</taxon>
        <taxon>Cuscuta subgen. Cuscuta</taxon>
    </lineage>
</organism>
<sequence length="621" mass="68270">MGMVVNWSWSDEEKSMFAAVLGRKAFDYLISSSVSAHCALMAVGNDENLQTKLSDLVENPDSRNFSWNYAIFWQLSRSNNSGELVLGWGDGCCREPGDGEEDCEANRIMNLRRLEEDEAQQRMRKGVLQKLHMMFGEEDEENYAFGLDRVTDTEMFFLASMYFSFPKGEGGPGRCFGSGKQLWLSDALYSPVEYCVRSFLAKSAGMQTIVLIPTDLGVVELGSVRSIQETFDMLHPIKAYFPSSSSSLSPFRGVDEKKKDDPDGIKKIFGQDLHSHQFVLEKGHCAGNGGGGGFVIPNGSGVVPFFVNTTIGRNGVTSGLHGAPWPPPPAFSSNLKPVAAVEEMMMIVNSGGGGPAKAARDEFFRLNNSYQQPQQQQKQIDFCRGATSARPTIITTTSNVVESENNNSDIEVSCKEEDNLQQQQTGLGQLLDDKRPRKRGRKPANGREEPLNHVEAERQRREKLNQRFYALRAVVPNISKMDKASLLGDAIAYITELQKKLKDLELEREEGLLLLGQGSSSSRETTPNLDMMIQNSMNVEAAVGNNEVVVKVSCPLEAHPLSRIIRAFKDAEIRVVESSVAAVADTVFHTFVVKSCGSEPLTKDKLVAAFSSESSSVGGGL</sequence>
<dbReference type="Pfam" id="PF00010">
    <property type="entry name" value="HLH"/>
    <property type="match status" value="1"/>
</dbReference>
<evidence type="ECO:0000256" key="2">
    <source>
        <dbReference type="ARBA" id="ARBA00023015"/>
    </source>
</evidence>
<dbReference type="SMART" id="SM00353">
    <property type="entry name" value="HLH"/>
    <property type="match status" value="1"/>
</dbReference>
<keyword evidence="3 5" id="KW-0804">Transcription</keyword>
<dbReference type="GO" id="GO:0046983">
    <property type="term" value="F:protein dimerization activity"/>
    <property type="evidence" value="ECO:0007669"/>
    <property type="project" value="InterPro"/>
</dbReference>
<evidence type="ECO:0000256" key="4">
    <source>
        <dbReference type="ARBA" id="ARBA00023242"/>
    </source>
</evidence>
<dbReference type="EMBL" id="CAMAPF010001275">
    <property type="protein sequence ID" value="CAH9148866.1"/>
    <property type="molecule type" value="Genomic_DNA"/>
</dbReference>
<dbReference type="PROSITE" id="PS50888">
    <property type="entry name" value="BHLH"/>
    <property type="match status" value="1"/>
</dbReference>
<comment type="caution">
    <text evidence="9">The sequence shown here is derived from an EMBL/GenBank/DDBJ whole genome shotgun (WGS) entry which is preliminary data.</text>
</comment>
<evidence type="ECO:0000259" key="8">
    <source>
        <dbReference type="PROSITE" id="PS50888"/>
    </source>
</evidence>
<dbReference type="FunFam" id="4.10.280.10:FF:000078">
    <property type="entry name" value="Transcription factor bHLH13"/>
    <property type="match status" value="1"/>
</dbReference>
<dbReference type="GO" id="GO:0000976">
    <property type="term" value="F:transcription cis-regulatory region binding"/>
    <property type="evidence" value="ECO:0007669"/>
    <property type="project" value="TreeGrafter"/>
</dbReference>
<dbReference type="InterPro" id="IPR011598">
    <property type="entry name" value="bHLH_dom"/>
</dbReference>
<feature type="domain" description="BHLH" evidence="8">
    <location>
        <begin position="448"/>
        <end position="497"/>
    </location>
</feature>
<feature type="compositionally biased region" description="Low complexity" evidence="7">
    <location>
        <begin position="420"/>
        <end position="430"/>
    </location>
</feature>
<accession>A0AAV0GLM9</accession>
<dbReference type="InterPro" id="IPR025610">
    <property type="entry name" value="MYC/MYB_N"/>
</dbReference>
<dbReference type="GO" id="GO:0003700">
    <property type="term" value="F:DNA-binding transcription factor activity"/>
    <property type="evidence" value="ECO:0007669"/>
    <property type="project" value="InterPro"/>
</dbReference>
<gene>
    <name evidence="9" type="ORF">CEPIT_LOCUS44836</name>
</gene>
<dbReference type="SUPFAM" id="SSF47459">
    <property type="entry name" value="HLH, helix-loop-helix DNA-binding domain"/>
    <property type="match status" value="1"/>
</dbReference>
<dbReference type="InterPro" id="IPR054502">
    <property type="entry name" value="bHLH-TF_ACT-like_plant"/>
</dbReference>
<evidence type="ECO:0000313" key="10">
    <source>
        <dbReference type="Proteomes" id="UP001152523"/>
    </source>
</evidence>
<dbReference type="Gene3D" id="4.10.280.10">
    <property type="entry name" value="Helix-loop-helix DNA-binding domain"/>
    <property type="match status" value="1"/>
</dbReference>
<evidence type="ECO:0000256" key="1">
    <source>
        <dbReference type="ARBA" id="ARBA00004123"/>
    </source>
</evidence>
<keyword evidence="4 5" id="KW-0539">Nucleus</keyword>
<dbReference type="Proteomes" id="UP001152523">
    <property type="component" value="Unassembled WGS sequence"/>
</dbReference>
<feature type="region of interest" description="Disordered" evidence="7">
    <location>
        <begin position="417"/>
        <end position="459"/>
    </location>
</feature>
<dbReference type="Pfam" id="PF14215">
    <property type="entry name" value="bHLH-MYC_N"/>
    <property type="match status" value="1"/>
</dbReference>
<dbReference type="PANTHER" id="PTHR11514:SF47">
    <property type="entry name" value="TRANSCRIPTION FACTOR BHLH13"/>
    <property type="match status" value="1"/>
</dbReference>
<feature type="compositionally biased region" description="Basic and acidic residues" evidence="7">
    <location>
        <begin position="445"/>
        <end position="459"/>
    </location>
</feature>
<comment type="subcellular location">
    <subcellularLocation>
        <location evidence="1 5">Nucleus</location>
    </subcellularLocation>
</comment>
<evidence type="ECO:0000256" key="7">
    <source>
        <dbReference type="SAM" id="MobiDB-lite"/>
    </source>
</evidence>
<feature type="coiled-coil region" evidence="6">
    <location>
        <begin position="487"/>
        <end position="514"/>
    </location>
</feature>
<dbReference type="InterPro" id="IPR036638">
    <property type="entry name" value="HLH_DNA-bd_sf"/>
</dbReference>
<dbReference type="GO" id="GO:0005634">
    <property type="term" value="C:nucleus"/>
    <property type="evidence" value="ECO:0007669"/>
    <property type="project" value="UniProtKB-SubCell"/>
</dbReference>
<evidence type="ECO:0000256" key="3">
    <source>
        <dbReference type="ARBA" id="ARBA00023163"/>
    </source>
</evidence>
<keyword evidence="2 5" id="KW-0805">Transcription regulation</keyword>
<reference evidence="9" key="1">
    <citation type="submission" date="2022-07" db="EMBL/GenBank/DDBJ databases">
        <authorList>
            <person name="Macas J."/>
            <person name="Novak P."/>
            <person name="Neumann P."/>
        </authorList>
    </citation>
    <scope>NUCLEOTIDE SEQUENCE</scope>
</reference>
<dbReference type="AlphaFoldDB" id="A0AAV0GLM9"/>